<name>A0A9W6K557_9PSED</name>
<dbReference type="Pfam" id="PF12697">
    <property type="entry name" value="Abhydrolase_6"/>
    <property type="match status" value="1"/>
</dbReference>
<dbReference type="InterPro" id="IPR000073">
    <property type="entry name" value="AB_hydrolase_1"/>
</dbReference>
<organism evidence="2 3">
    <name type="scientific">Pseudomonas turukhanskensis</name>
    <dbReference type="NCBI Taxonomy" id="1806536"/>
    <lineage>
        <taxon>Bacteria</taxon>
        <taxon>Pseudomonadati</taxon>
        <taxon>Pseudomonadota</taxon>
        <taxon>Gammaproteobacteria</taxon>
        <taxon>Pseudomonadales</taxon>
        <taxon>Pseudomonadaceae</taxon>
        <taxon>Pseudomonas</taxon>
    </lineage>
</organism>
<dbReference type="SUPFAM" id="SSF53474">
    <property type="entry name" value="alpha/beta-Hydrolases"/>
    <property type="match status" value="1"/>
</dbReference>
<proteinExistence type="predicted"/>
<dbReference type="Proteomes" id="UP001143328">
    <property type="component" value="Unassembled WGS sequence"/>
</dbReference>
<dbReference type="Gene3D" id="3.40.50.1820">
    <property type="entry name" value="alpha/beta hydrolase"/>
    <property type="match status" value="1"/>
</dbReference>
<sequence>MVARYVLLGLLLSALGGCGLFKLDKEMQQARQDLVLIAGRLNSTESGRDALVALLDAQGNLVRYRIAALGETFYFTEAPGQYQLLVFDDHNGNFALDADEPRQWLPKAQSMMLHVQPDAASRERLAELNPIDLRPTDLARAPAVDLNLQVLYREQPRLQRNYLQPVSFADPRFDQANIELGAWQPLTFLRELGYGLYLLAPWDPNKEPIFLVHGINSSPRNWQELVANLDTERFQLLLYHFPSGVPLNNSAYMLSLGLRDVQRRLKPARFHVMAHSMGGLVARRALQMLNADDSRNLCLFITLATPWNGHPSAATGLKRMPVEVPVWKDLAPGSPYLQQLFATPLPAHIRQWMLVSYTGNSRLLEEPNDGVVPLTSELSNAAQDEATRLYLLNENHTSILQSRRTAELLQRAFDGLPKEGCG</sequence>
<dbReference type="RefSeq" id="WP_271194661.1">
    <property type="nucleotide sequence ID" value="NZ_BSFN01000003.1"/>
</dbReference>
<dbReference type="AlphaFoldDB" id="A0A9W6K557"/>
<reference evidence="2" key="2">
    <citation type="submission" date="2023-01" db="EMBL/GenBank/DDBJ databases">
        <authorList>
            <person name="Sun Q."/>
            <person name="Evtushenko L."/>
        </authorList>
    </citation>
    <scope>NUCLEOTIDE SEQUENCE</scope>
    <source>
        <strain evidence="2">VKM B-2935</strain>
    </source>
</reference>
<dbReference type="InterPro" id="IPR029058">
    <property type="entry name" value="AB_hydrolase_fold"/>
</dbReference>
<dbReference type="PROSITE" id="PS51257">
    <property type="entry name" value="PROKAR_LIPOPROTEIN"/>
    <property type="match status" value="1"/>
</dbReference>
<dbReference type="EMBL" id="BSFN01000003">
    <property type="protein sequence ID" value="GLK88446.1"/>
    <property type="molecule type" value="Genomic_DNA"/>
</dbReference>
<evidence type="ECO:0000313" key="2">
    <source>
        <dbReference type="EMBL" id="GLK88446.1"/>
    </source>
</evidence>
<reference evidence="2" key="1">
    <citation type="journal article" date="2014" name="Int. J. Syst. Evol. Microbiol.">
        <title>Complete genome sequence of Corynebacterium casei LMG S-19264T (=DSM 44701T), isolated from a smear-ripened cheese.</title>
        <authorList>
            <consortium name="US DOE Joint Genome Institute (JGI-PGF)"/>
            <person name="Walter F."/>
            <person name="Albersmeier A."/>
            <person name="Kalinowski J."/>
            <person name="Ruckert C."/>
        </authorList>
    </citation>
    <scope>NUCLEOTIDE SEQUENCE</scope>
    <source>
        <strain evidence="2">VKM B-2935</strain>
    </source>
</reference>
<evidence type="ECO:0000259" key="1">
    <source>
        <dbReference type="Pfam" id="PF12697"/>
    </source>
</evidence>
<protein>
    <recommendedName>
        <fullName evidence="1">AB hydrolase-1 domain-containing protein</fullName>
    </recommendedName>
</protein>
<keyword evidence="3" id="KW-1185">Reference proteome</keyword>
<accession>A0A9W6K557</accession>
<evidence type="ECO:0000313" key="3">
    <source>
        <dbReference type="Proteomes" id="UP001143328"/>
    </source>
</evidence>
<gene>
    <name evidence="2" type="ORF">GCM10017655_15080</name>
</gene>
<comment type="caution">
    <text evidence="2">The sequence shown here is derived from an EMBL/GenBank/DDBJ whole genome shotgun (WGS) entry which is preliminary data.</text>
</comment>
<feature type="domain" description="AB hydrolase-1" evidence="1">
    <location>
        <begin position="209"/>
        <end position="353"/>
    </location>
</feature>
<dbReference type="PANTHER" id="PTHR37946">
    <property type="entry name" value="SLL1969 PROTEIN"/>
    <property type="match status" value="1"/>
</dbReference>
<dbReference type="PANTHER" id="PTHR37946:SF1">
    <property type="entry name" value="SLL1969 PROTEIN"/>
    <property type="match status" value="1"/>
</dbReference>